<dbReference type="GO" id="GO:0005886">
    <property type="term" value="C:plasma membrane"/>
    <property type="evidence" value="ECO:0007669"/>
    <property type="project" value="UniProtKB-SubCell"/>
</dbReference>
<protein>
    <submittedName>
        <fullName evidence="10">Taurine ABC transporter permease</fullName>
    </submittedName>
</protein>
<feature type="compositionally biased region" description="Low complexity" evidence="8">
    <location>
        <begin position="29"/>
        <end position="38"/>
    </location>
</feature>
<evidence type="ECO:0000256" key="3">
    <source>
        <dbReference type="ARBA" id="ARBA00022475"/>
    </source>
</evidence>
<sequence>MPAVPSQQNTGTGDSAPGRAASGPGGAETGAPEAGSAAKPHRPGGQEKPGRSRQPALKRPRHRLSQFRLGHLLLFLALLAAWWIVTATGLVKPLFLPSPGAVWHSFVQSNTCRPVAEGQTAEICGEQNYFLWQHLLASLERIAVGVGVGFLAGTALGFLMGTIGWLGKLLDPYLNFLRSLPPLGYIGLLIVWFGIGDVSKVWLLFLAAFPPIAMSTLVGVRGVQKDRILAARSLGASRAQVLTRVILPSALPSILNGLRVATGFAWTTVVAAELNNGIPGIGALAYISGTQLNTPLTICCIIIIGIAAVLLDMGLKRLSTALVPWQGKA</sequence>
<evidence type="ECO:0000256" key="7">
    <source>
        <dbReference type="RuleBase" id="RU363032"/>
    </source>
</evidence>
<evidence type="ECO:0000256" key="8">
    <source>
        <dbReference type="SAM" id="MobiDB-lite"/>
    </source>
</evidence>
<feature type="compositionally biased region" description="Polar residues" evidence="8">
    <location>
        <begin position="1"/>
        <end position="13"/>
    </location>
</feature>
<dbReference type="Pfam" id="PF00528">
    <property type="entry name" value="BPD_transp_1"/>
    <property type="match status" value="1"/>
</dbReference>
<evidence type="ECO:0000256" key="2">
    <source>
        <dbReference type="ARBA" id="ARBA00022448"/>
    </source>
</evidence>
<organism evidence="10 11">
    <name type="scientific">Corynebacterium heidelbergense</name>
    <dbReference type="NCBI Taxonomy" id="2055947"/>
    <lineage>
        <taxon>Bacteria</taxon>
        <taxon>Bacillati</taxon>
        <taxon>Actinomycetota</taxon>
        <taxon>Actinomycetes</taxon>
        <taxon>Mycobacteriales</taxon>
        <taxon>Corynebacteriaceae</taxon>
        <taxon>Corynebacterium</taxon>
    </lineage>
</organism>
<proteinExistence type="inferred from homology"/>
<name>A0A364VBY6_9CORY</name>
<evidence type="ECO:0000259" key="9">
    <source>
        <dbReference type="PROSITE" id="PS50928"/>
    </source>
</evidence>
<comment type="subcellular location">
    <subcellularLocation>
        <location evidence="1 7">Cell membrane</location>
        <topology evidence="1 7">Multi-pass membrane protein</topology>
    </subcellularLocation>
</comment>
<dbReference type="GO" id="GO:0010438">
    <property type="term" value="P:cellular response to sulfur starvation"/>
    <property type="evidence" value="ECO:0007669"/>
    <property type="project" value="TreeGrafter"/>
</dbReference>
<keyword evidence="5 7" id="KW-1133">Transmembrane helix</keyword>
<dbReference type="Proteomes" id="UP000251047">
    <property type="component" value="Unassembled WGS sequence"/>
</dbReference>
<feature type="transmembrane region" description="Helical" evidence="7">
    <location>
        <begin position="142"/>
        <end position="166"/>
    </location>
</feature>
<keyword evidence="2 7" id="KW-0813">Transport</keyword>
<evidence type="ECO:0000256" key="4">
    <source>
        <dbReference type="ARBA" id="ARBA00022692"/>
    </source>
</evidence>
<dbReference type="RefSeq" id="WP_112769361.1">
    <property type="nucleotide sequence ID" value="NZ_CP063191.1"/>
</dbReference>
<evidence type="ECO:0000256" key="6">
    <source>
        <dbReference type="ARBA" id="ARBA00023136"/>
    </source>
</evidence>
<dbReference type="AlphaFoldDB" id="A0A364VBY6"/>
<dbReference type="EMBL" id="PHQP01000026">
    <property type="protein sequence ID" value="RAV34163.1"/>
    <property type="molecule type" value="Genomic_DNA"/>
</dbReference>
<feature type="transmembrane region" description="Helical" evidence="7">
    <location>
        <begin position="292"/>
        <end position="311"/>
    </location>
</feature>
<evidence type="ECO:0000256" key="5">
    <source>
        <dbReference type="ARBA" id="ARBA00022989"/>
    </source>
</evidence>
<dbReference type="InterPro" id="IPR000515">
    <property type="entry name" value="MetI-like"/>
</dbReference>
<keyword evidence="6 7" id="KW-0472">Membrane</keyword>
<dbReference type="CDD" id="cd06261">
    <property type="entry name" value="TM_PBP2"/>
    <property type="match status" value="1"/>
</dbReference>
<feature type="transmembrane region" description="Helical" evidence="7">
    <location>
        <begin position="201"/>
        <end position="220"/>
    </location>
</feature>
<dbReference type="GO" id="GO:0055085">
    <property type="term" value="P:transmembrane transport"/>
    <property type="evidence" value="ECO:0007669"/>
    <property type="project" value="InterPro"/>
</dbReference>
<evidence type="ECO:0000313" key="11">
    <source>
        <dbReference type="Proteomes" id="UP000251047"/>
    </source>
</evidence>
<gene>
    <name evidence="10" type="ORF">CWC39_04740</name>
</gene>
<feature type="transmembrane region" description="Helical" evidence="7">
    <location>
        <begin position="173"/>
        <end position="195"/>
    </location>
</feature>
<dbReference type="PROSITE" id="PS50928">
    <property type="entry name" value="ABC_TM1"/>
    <property type="match status" value="1"/>
</dbReference>
<dbReference type="Gene3D" id="1.10.3720.10">
    <property type="entry name" value="MetI-like"/>
    <property type="match status" value="1"/>
</dbReference>
<keyword evidence="4 7" id="KW-0812">Transmembrane</keyword>
<feature type="transmembrane region" description="Helical" evidence="7">
    <location>
        <begin position="69"/>
        <end position="91"/>
    </location>
</feature>
<accession>A0A364VBY6</accession>
<evidence type="ECO:0000256" key="1">
    <source>
        <dbReference type="ARBA" id="ARBA00004651"/>
    </source>
</evidence>
<feature type="domain" description="ABC transmembrane type-1" evidence="9">
    <location>
        <begin position="135"/>
        <end position="315"/>
    </location>
</feature>
<dbReference type="OrthoDB" id="3173654at2"/>
<keyword evidence="3" id="KW-1003">Cell membrane</keyword>
<comment type="caution">
    <text evidence="10">The sequence shown here is derived from an EMBL/GenBank/DDBJ whole genome shotgun (WGS) entry which is preliminary data.</text>
</comment>
<feature type="region of interest" description="Disordered" evidence="8">
    <location>
        <begin position="1"/>
        <end position="59"/>
    </location>
</feature>
<dbReference type="InterPro" id="IPR035906">
    <property type="entry name" value="MetI-like_sf"/>
</dbReference>
<reference evidence="10 11" key="1">
    <citation type="journal article" date="2018" name="Syst. Appl. Microbiol.">
        <title>Corynebacterium heidelbergense sp. nov., isolated from the preen glands of Egyptian geese (Alopochen aegyptiacus).</title>
        <authorList>
            <person name="Braun M.S."/>
            <person name="Wang E."/>
            <person name="Zimmermann S."/>
            <person name="Wink M."/>
        </authorList>
    </citation>
    <scope>NUCLEOTIDE SEQUENCE [LARGE SCALE GENOMIC DNA]</scope>
    <source>
        <strain evidence="10 11">DSM 104638</strain>
    </source>
</reference>
<dbReference type="SUPFAM" id="SSF161098">
    <property type="entry name" value="MetI-like"/>
    <property type="match status" value="1"/>
</dbReference>
<dbReference type="PANTHER" id="PTHR30151:SF25">
    <property type="entry name" value="TAURINE TRANSPORT SYSTEM PERMEASE PROTEIN TAUC"/>
    <property type="match status" value="1"/>
</dbReference>
<comment type="similarity">
    <text evidence="7">Belongs to the binding-protein-dependent transport system permease family.</text>
</comment>
<dbReference type="PANTHER" id="PTHR30151">
    <property type="entry name" value="ALKANE SULFONATE ABC TRANSPORTER-RELATED, MEMBRANE SUBUNIT"/>
    <property type="match status" value="1"/>
</dbReference>
<evidence type="ECO:0000313" key="10">
    <source>
        <dbReference type="EMBL" id="RAV34163.1"/>
    </source>
</evidence>